<dbReference type="Pfam" id="PF13115">
    <property type="entry name" value="YtkA"/>
    <property type="match status" value="1"/>
</dbReference>
<evidence type="ECO:0000259" key="1">
    <source>
        <dbReference type="Pfam" id="PF13115"/>
    </source>
</evidence>
<sequence>MTIPTSSPLASVFTLPLLPALFSVLLLSACGPVDEAPTEEVAPLTLSYNGDYALQVDALLAPSPPTTGDFDLSLELQVEGEPLEGAEVTLELFMPGHGHGSAEEPLVIEEGAGLYRVENAAFSMPGLWELRLNVVWDEFDAHIVWQVDVDG</sequence>
<gene>
    <name evidence="2" type="ORF">FRC98_15875</name>
</gene>
<dbReference type="RefSeq" id="WP_146982421.1">
    <property type="nucleotide sequence ID" value="NZ_VOSM01000008.1"/>
</dbReference>
<organism evidence="2 3">
    <name type="scientific">Lujinxingia vulgaris</name>
    <dbReference type="NCBI Taxonomy" id="2600176"/>
    <lineage>
        <taxon>Bacteria</taxon>
        <taxon>Deltaproteobacteria</taxon>
        <taxon>Bradymonadales</taxon>
        <taxon>Lujinxingiaceae</taxon>
        <taxon>Lujinxingia</taxon>
    </lineage>
</organism>
<dbReference type="OrthoDB" id="5519690at2"/>
<accession>A0A5C6XEY0</accession>
<evidence type="ECO:0000313" key="3">
    <source>
        <dbReference type="Proteomes" id="UP000321412"/>
    </source>
</evidence>
<keyword evidence="3" id="KW-1185">Reference proteome</keyword>
<reference evidence="2 3" key="1">
    <citation type="submission" date="2019-08" db="EMBL/GenBank/DDBJ databases">
        <title>Bradymonadales sp. TMQ4.</title>
        <authorList>
            <person name="Liang Q."/>
        </authorList>
    </citation>
    <scope>NUCLEOTIDE SEQUENCE [LARGE SCALE GENOMIC DNA]</scope>
    <source>
        <strain evidence="2 3">TMQ4</strain>
    </source>
</reference>
<comment type="caution">
    <text evidence="2">The sequence shown here is derived from an EMBL/GenBank/DDBJ whole genome shotgun (WGS) entry which is preliminary data.</text>
</comment>
<feature type="domain" description="YtkA-like" evidence="1">
    <location>
        <begin position="61"/>
        <end position="132"/>
    </location>
</feature>
<evidence type="ECO:0000313" key="2">
    <source>
        <dbReference type="EMBL" id="TXD35682.1"/>
    </source>
</evidence>
<name>A0A5C6XEY0_9DELT</name>
<dbReference type="InterPro" id="IPR032693">
    <property type="entry name" value="YtkA-like_dom"/>
</dbReference>
<dbReference type="AlphaFoldDB" id="A0A5C6XEY0"/>
<protein>
    <submittedName>
        <fullName evidence="2">FixH family protein</fullName>
    </submittedName>
</protein>
<proteinExistence type="predicted"/>
<dbReference type="EMBL" id="VOSM01000008">
    <property type="protein sequence ID" value="TXD35682.1"/>
    <property type="molecule type" value="Genomic_DNA"/>
</dbReference>
<dbReference type="Proteomes" id="UP000321412">
    <property type="component" value="Unassembled WGS sequence"/>
</dbReference>